<accession>A0A4S4NQV9</accession>
<dbReference type="GO" id="GO:0015344">
    <property type="term" value="F:siderophore uptake transmembrane transporter activity"/>
    <property type="evidence" value="ECO:0007669"/>
    <property type="project" value="TreeGrafter"/>
</dbReference>
<sequence>MTWPRCSFAVFLAVCVPFLLFAQTDSLSQRYTLAAGEKLLEDALIALTEAGAELSYRPDQLPDIVVQVPADSYTVAGWLDLLLRDTELTYVRGAAGYLILLDRELTDQRFTLFGMVSDGQSGERLIGATVQLLDEQLGTYTNEYGFYTIATPGGRRRLRVTYIGYRPLETELILRSDSLLNLNLQPNRELPQVIVTSTHGREGEARYFETGTRIGRAEVDQLGGPGGEDDPLQLARLLPGVTSGADGIGGILIRGSEAGHNLILLDGVPVYGLSHAGGLFSIFSNQAIRRIDLYKDALPARFGGRIGGVLDVHTRDGNQYENELTVGSSLLSAQLAAEGPIRTGESSFLLTGRYFWASSLLRQYSEVYKEKRGRKGSTDYDVYDVNLKLNQKAGDRGRIYFSLYSGVDDYHNNSWQSRTLVPPSDAGTVFVYNTPTFRSERVRWGNTVGALRYNHVFSDRTFGNFRLSYSDLQTQSAFERYDSILEVTNHIFEGQLFSGRYYSQIRQLGAAFDGQHGMGHATTLRFGLEANAHRFLPQLMTGESRLTSFPTLDAADIHRPVEFNNYLSYESKWRRLYYRLGLRGSYWRNGGVDYVNLSPRLLLAGPLSESLDWQLSYDRTVQPVHLLNSFVIGLPSDLWVPSAAGIAPASSPRFSGKLVWSPKSEWTLTSSLYYKRMRGLIAYSEGRQSSLTWMENLSRGSGEAYGWEMVAQRSRGRFRGWMSYTLARSDRTFDRSINQGMTFPFRYDRRHAVNLLLIYQLGERTTLTGSWRFETGLAYSLSLATRTNPTDDGPENIPVVLERNGFRMPPNHRFDVNLHTTLSGPDSRVTHSIDVGLYNVYNRHNPVYYEIRPEYSVGEEGLVSREQFYKIFVAPVLPSLSYQVTIGKPVRPEFGK</sequence>
<proteinExistence type="predicted"/>
<evidence type="ECO:0000313" key="4">
    <source>
        <dbReference type="EMBL" id="THH41555.1"/>
    </source>
</evidence>
<dbReference type="PANTHER" id="PTHR30069">
    <property type="entry name" value="TONB-DEPENDENT OUTER MEMBRANE RECEPTOR"/>
    <property type="match status" value="1"/>
</dbReference>
<dbReference type="GO" id="GO:0009279">
    <property type="term" value="C:cell outer membrane"/>
    <property type="evidence" value="ECO:0007669"/>
    <property type="project" value="TreeGrafter"/>
</dbReference>
<evidence type="ECO:0000313" key="5">
    <source>
        <dbReference type="Proteomes" id="UP000308528"/>
    </source>
</evidence>
<dbReference type="Gene3D" id="2.170.130.10">
    <property type="entry name" value="TonB-dependent receptor, plug domain"/>
    <property type="match status" value="1"/>
</dbReference>
<dbReference type="RefSeq" id="WP_136456398.1">
    <property type="nucleotide sequence ID" value="NZ_SRSF01000001.1"/>
</dbReference>
<dbReference type="Gene3D" id="2.60.40.1120">
    <property type="entry name" value="Carboxypeptidase-like, regulatory domain"/>
    <property type="match status" value="1"/>
</dbReference>
<feature type="signal peptide" evidence="2">
    <location>
        <begin position="1"/>
        <end position="22"/>
    </location>
</feature>
<organism evidence="4 5">
    <name type="scientific">Neolewinella litorea</name>
    <dbReference type="NCBI Taxonomy" id="2562452"/>
    <lineage>
        <taxon>Bacteria</taxon>
        <taxon>Pseudomonadati</taxon>
        <taxon>Bacteroidota</taxon>
        <taxon>Saprospiria</taxon>
        <taxon>Saprospirales</taxon>
        <taxon>Lewinellaceae</taxon>
        <taxon>Neolewinella</taxon>
    </lineage>
</organism>
<keyword evidence="5" id="KW-1185">Reference proteome</keyword>
<dbReference type="PANTHER" id="PTHR30069:SF29">
    <property type="entry name" value="HEMOGLOBIN AND HEMOGLOBIN-HAPTOGLOBIN-BINDING PROTEIN 1-RELATED"/>
    <property type="match status" value="1"/>
</dbReference>
<keyword evidence="1 2" id="KW-0732">Signal</keyword>
<dbReference type="Proteomes" id="UP000308528">
    <property type="component" value="Unassembled WGS sequence"/>
</dbReference>
<dbReference type="SUPFAM" id="SSF49464">
    <property type="entry name" value="Carboxypeptidase regulatory domain-like"/>
    <property type="match status" value="1"/>
</dbReference>
<dbReference type="SUPFAM" id="SSF56935">
    <property type="entry name" value="Porins"/>
    <property type="match status" value="1"/>
</dbReference>
<evidence type="ECO:0000256" key="1">
    <source>
        <dbReference type="ARBA" id="ARBA00022729"/>
    </source>
</evidence>
<evidence type="ECO:0000256" key="2">
    <source>
        <dbReference type="SAM" id="SignalP"/>
    </source>
</evidence>
<feature type="chain" id="PRO_5020676486" evidence="2">
    <location>
        <begin position="23"/>
        <end position="896"/>
    </location>
</feature>
<evidence type="ECO:0000259" key="3">
    <source>
        <dbReference type="Pfam" id="PF07715"/>
    </source>
</evidence>
<dbReference type="Pfam" id="PF07715">
    <property type="entry name" value="Plug"/>
    <property type="match status" value="1"/>
</dbReference>
<dbReference type="Pfam" id="PF13715">
    <property type="entry name" value="CarbopepD_reg_2"/>
    <property type="match status" value="1"/>
</dbReference>
<reference evidence="4 5" key="1">
    <citation type="submission" date="2019-04" db="EMBL/GenBank/DDBJ databases">
        <title>Lewinella litorea sp. nov., isolated from a marine sand.</title>
        <authorList>
            <person name="Yoon J.-H."/>
        </authorList>
    </citation>
    <scope>NUCLEOTIDE SEQUENCE [LARGE SCALE GENOMIC DNA]</scope>
    <source>
        <strain evidence="4 5">HSMS-39</strain>
    </source>
</reference>
<gene>
    <name evidence="4" type="ORF">E4021_02880</name>
</gene>
<comment type="caution">
    <text evidence="4">The sequence shown here is derived from an EMBL/GenBank/DDBJ whole genome shotgun (WGS) entry which is preliminary data.</text>
</comment>
<dbReference type="InterPro" id="IPR037066">
    <property type="entry name" value="Plug_dom_sf"/>
</dbReference>
<dbReference type="AlphaFoldDB" id="A0A4S4NQV9"/>
<dbReference type="GO" id="GO:0044718">
    <property type="term" value="P:siderophore transmembrane transport"/>
    <property type="evidence" value="ECO:0007669"/>
    <property type="project" value="TreeGrafter"/>
</dbReference>
<dbReference type="EMBL" id="SRSF01000001">
    <property type="protein sequence ID" value="THH41555.1"/>
    <property type="molecule type" value="Genomic_DNA"/>
</dbReference>
<feature type="domain" description="TonB-dependent receptor plug" evidence="3">
    <location>
        <begin position="232"/>
        <end position="309"/>
    </location>
</feature>
<keyword evidence="4" id="KW-0675">Receptor</keyword>
<dbReference type="InterPro" id="IPR012910">
    <property type="entry name" value="Plug_dom"/>
</dbReference>
<name>A0A4S4NQV9_9BACT</name>
<dbReference type="InterPro" id="IPR008969">
    <property type="entry name" value="CarboxyPept-like_regulatory"/>
</dbReference>
<dbReference type="OrthoDB" id="9764669at2"/>
<protein>
    <submittedName>
        <fullName evidence="4">TonB-dependent receptor</fullName>
    </submittedName>
</protein>
<dbReference type="InterPro" id="IPR039426">
    <property type="entry name" value="TonB-dep_rcpt-like"/>
</dbReference>